<evidence type="ECO:0000313" key="1">
    <source>
        <dbReference type="EMBL" id="AZE47288.1"/>
    </source>
</evidence>
<organism evidence="1 2">
    <name type="scientific">Pseudomonas chlororaphis</name>
    <dbReference type="NCBI Taxonomy" id="587753"/>
    <lineage>
        <taxon>Bacteria</taxon>
        <taxon>Pseudomonadati</taxon>
        <taxon>Pseudomonadota</taxon>
        <taxon>Gammaproteobacteria</taxon>
        <taxon>Pseudomonadales</taxon>
        <taxon>Pseudomonadaceae</taxon>
        <taxon>Pseudomonas</taxon>
    </lineage>
</organism>
<proteinExistence type="predicted"/>
<reference evidence="1 2" key="1">
    <citation type="submission" date="2018-03" db="EMBL/GenBank/DDBJ databases">
        <title>Diversity of phytobeneficial traits revealed by whole-genome analysis of worldwide-isolated phenazine-producing Pseudomonas spp.</title>
        <authorList>
            <person name="Biessy A."/>
            <person name="Novinscak A."/>
            <person name="Blom J."/>
            <person name="Leger G."/>
            <person name="Thomashow L.S."/>
            <person name="Cazorla F.M."/>
            <person name="Josic D."/>
            <person name="Filion M."/>
        </authorList>
    </citation>
    <scope>NUCLEOTIDE SEQUENCE [LARGE SCALE GENOMIC DNA]</scope>
    <source>
        <strain evidence="1 2">B25</strain>
    </source>
</reference>
<gene>
    <name evidence="1" type="ORF">C4K04_1598</name>
</gene>
<sequence length="190" mass="21907">MKNKINFAAYQANKLANTLENIESCLITLKKEDPFPSINKLTMEIGRQVDLDPSIFRKRKGPHRKLLDKYVKELVFNNKTAETSATSIEALAIRNKELSRKVTILERELKTPSNKLALIPTTPKQVNSNIIEIDSLCMLIDDILKCQRNLQFKDGALYNYETFSEEEELVSIVKNCKTYLDWKDGRRLVN</sequence>
<protein>
    <submittedName>
        <fullName evidence="1">Uncharacterized protein</fullName>
    </submittedName>
</protein>
<dbReference type="RefSeq" id="WP_124319623.1">
    <property type="nucleotide sequence ID" value="NZ_CP027753.1"/>
</dbReference>
<dbReference type="AlphaFoldDB" id="A0A3G7TL23"/>
<dbReference type="Proteomes" id="UP000268048">
    <property type="component" value="Chromosome"/>
</dbReference>
<accession>A0A3G7TL23</accession>
<evidence type="ECO:0000313" key="2">
    <source>
        <dbReference type="Proteomes" id="UP000268048"/>
    </source>
</evidence>
<dbReference type="EMBL" id="CP027753">
    <property type="protein sequence ID" value="AZE47288.1"/>
    <property type="molecule type" value="Genomic_DNA"/>
</dbReference>
<name>A0A3G7TL23_9PSED</name>